<dbReference type="PATRIC" id="fig|1346791.3.peg.2046"/>
<accession>T0ITT5</accession>
<comment type="caution">
    <text evidence="1">The sequence shown here is derived from an EMBL/GenBank/DDBJ whole genome shotgun (WGS) entry which is preliminary data.</text>
</comment>
<keyword evidence="2" id="KW-1185">Reference proteome</keyword>
<dbReference type="Proteomes" id="UP000015523">
    <property type="component" value="Unassembled WGS sequence"/>
</dbReference>
<proteinExistence type="predicted"/>
<gene>
    <name evidence="1" type="ORF">M529_10635</name>
</gene>
<dbReference type="EMBL" id="AUWY01000074">
    <property type="protein sequence ID" value="EQB32250.1"/>
    <property type="molecule type" value="Genomic_DNA"/>
</dbReference>
<sequence>MLAMMGNRGSKGGDEVDAFSRKSRRLLSWRPGELRRLKRAFSKRMRRSSIQT</sequence>
<reference evidence="1 2" key="1">
    <citation type="journal article" date="2013" name="Genome Announc.">
        <title>Draft Genome Sequence of Sphingobium ummariense Strain RL-3, a Hexachlorocyclohexane-Degrading Bacterium.</title>
        <authorList>
            <person name="Kohli P."/>
            <person name="Dua A."/>
            <person name="Sangwan N."/>
            <person name="Oldach P."/>
            <person name="Khurana J.P."/>
            <person name="Lal R."/>
        </authorList>
    </citation>
    <scope>NUCLEOTIDE SEQUENCE [LARGE SCALE GENOMIC DNA]</scope>
    <source>
        <strain evidence="1 2">RL-3</strain>
    </source>
</reference>
<organism evidence="1 2">
    <name type="scientific">Sphingobium ummariense RL-3</name>
    <dbReference type="NCBI Taxonomy" id="1346791"/>
    <lineage>
        <taxon>Bacteria</taxon>
        <taxon>Pseudomonadati</taxon>
        <taxon>Pseudomonadota</taxon>
        <taxon>Alphaproteobacteria</taxon>
        <taxon>Sphingomonadales</taxon>
        <taxon>Sphingomonadaceae</taxon>
        <taxon>Sphingobium</taxon>
    </lineage>
</organism>
<protein>
    <submittedName>
        <fullName evidence="1">Uncharacterized protein</fullName>
    </submittedName>
</protein>
<name>T0ITT5_9SPHN</name>
<evidence type="ECO:0000313" key="1">
    <source>
        <dbReference type="EMBL" id="EQB32250.1"/>
    </source>
</evidence>
<dbReference type="AlphaFoldDB" id="T0ITT5"/>
<evidence type="ECO:0000313" key="2">
    <source>
        <dbReference type="Proteomes" id="UP000015523"/>
    </source>
</evidence>